<dbReference type="InterPro" id="IPR051764">
    <property type="entry name" value="Avidin/Streptavidin-rel"/>
</dbReference>
<evidence type="ECO:0000256" key="5">
    <source>
        <dbReference type="ARBA" id="ARBA00023157"/>
    </source>
</evidence>
<dbReference type="InterPro" id="IPR005469">
    <property type="entry name" value="Avidin"/>
</dbReference>
<evidence type="ECO:0000256" key="2">
    <source>
        <dbReference type="ARBA" id="ARBA00006297"/>
    </source>
</evidence>
<evidence type="ECO:0000256" key="1">
    <source>
        <dbReference type="ARBA" id="ARBA00004613"/>
    </source>
</evidence>
<organism evidence="8 9">
    <name type="scientific">Huso huso</name>
    <name type="common">Beluga</name>
    <name type="synonym">Acipenser huso</name>
    <dbReference type="NCBI Taxonomy" id="61971"/>
    <lineage>
        <taxon>Eukaryota</taxon>
        <taxon>Metazoa</taxon>
        <taxon>Chordata</taxon>
        <taxon>Craniata</taxon>
        <taxon>Vertebrata</taxon>
        <taxon>Euteleostomi</taxon>
        <taxon>Actinopterygii</taxon>
        <taxon>Chondrostei</taxon>
        <taxon>Acipenseriformes</taxon>
        <taxon>Acipenseridae</taxon>
        <taxon>Huso</taxon>
    </lineage>
</organism>
<sequence>SIDSSEPVIKMHLEIDNNPIDVFQCNLIGNWTNELGSNMTIVKPTPGTIFTGSYFTAVTVENGTVIKESFLYGAEDDQHSDQPVFGFVVNWSFTVSISDFIGQCFVDGEGVEKLETMWLLRAKADSSGDNWKATSKYLAFDSAAARDDEYYLAGKMITVSAVHGANHPDFTATIEDIVDEDIKTSLHEMKLNL</sequence>
<dbReference type="Gene3D" id="2.40.128.30">
    <property type="entry name" value="Avidin-like"/>
    <property type="match status" value="1"/>
</dbReference>
<evidence type="ECO:0000313" key="8">
    <source>
        <dbReference type="EMBL" id="KAK6479827.1"/>
    </source>
</evidence>
<evidence type="ECO:0000256" key="6">
    <source>
        <dbReference type="ARBA" id="ARBA00023180"/>
    </source>
</evidence>
<keyword evidence="7" id="KW-0092">Biotin</keyword>
<dbReference type="PANTHER" id="PTHR34399">
    <property type="entry name" value="AVIDIN-RELATED"/>
    <property type="match status" value="1"/>
</dbReference>
<keyword evidence="5" id="KW-1015">Disulfide bond</keyword>
<dbReference type="PROSITE" id="PS51326">
    <property type="entry name" value="AVIDIN_2"/>
    <property type="match status" value="1"/>
</dbReference>
<evidence type="ECO:0000313" key="9">
    <source>
        <dbReference type="Proteomes" id="UP001369086"/>
    </source>
</evidence>
<comment type="subcellular location">
    <subcellularLocation>
        <location evidence="1">Secreted</location>
    </subcellularLocation>
</comment>
<dbReference type="PRINTS" id="PR00709">
    <property type="entry name" value="AVIDIN"/>
</dbReference>
<keyword evidence="9" id="KW-1185">Reference proteome</keyword>
<evidence type="ECO:0000256" key="7">
    <source>
        <dbReference type="ARBA" id="ARBA00023267"/>
    </source>
</evidence>
<comment type="similarity">
    <text evidence="2">Belongs to the avidin/streptavidin family.</text>
</comment>
<dbReference type="Proteomes" id="UP001369086">
    <property type="component" value="Unassembled WGS sequence"/>
</dbReference>
<evidence type="ECO:0000256" key="4">
    <source>
        <dbReference type="ARBA" id="ARBA00022729"/>
    </source>
</evidence>
<name>A0ABR0Z4S2_HUSHU</name>
<accession>A0ABR0Z4S2</accession>
<keyword evidence="3" id="KW-0964">Secreted</keyword>
<dbReference type="SUPFAM" id="SSF50876">
    <property type="entry name" value="Avidin/streptavidin"/>
    <property type="match status" value="1"/>
</dbReference>
<keyword evidence="4" id="KW-0732">Signal</keyword>
<evidence type="ECO:0000256" key="3">
    <source>
        <dbReference type="ARBA" id="ARBA00022525"/>
    </source>
</evidence>
<reference evidence="8 9" key="1">
    <citation type="submission" date="2021-05" db="EMBL/GenBank/DDBJ databases">
        <authorList>
            <person name="Zahm M."/>
            <person name="Klopp C."/>
            <person name="Cabau C."/>
            <person name="Kuhl H."/>
            <person name="Suciu R."/>
            <person name="Ciorpac M."/>
            <person name="Holostenco D."/>
            <person name="Gessner J."/>
            <person name="Wuertz S."/>
            <person name="Hohne C."/>
            <person name="Stock M."/>
            <person name="Gislard M."/>
            <person name="Lluch J."/>
            <person name="Milhes M."/>
            <person name="Lampietro C."/>
            <person name="Lopez Roques C."/>
            <person name="Donnadieu C."/>
            <person name="Du K."/>
            <person name="Schartl M."/>
            <person name="Guiguen Y."/>
        </authorList>
    </citation>
    <scope>NUCLEOTIDE SEQUENCE [LARGE SCALE GENOMIC DNA]</scope>
    <source>
        <strain evidence="8">Hh-F2</strain>
        <tissue evidence="8">Blood</tissue>
    </source>
</reference>
<comment type="caution">
    <text evidence="8">The sequence shown here is derived from an EMBL/GenBank/DDBJ whole genome shotgun (WGS) entry which is preliminary data.</text>
</comment>
<dbReference type="PANTHER" id="PTHR34399:SF3">
    <property type="entry name" value="AVID PROTEIN-RELATED"/>
    <property type="match status" value="1"/>
</dbReference>
<feature type="non-terminal residue" evidence="8">
    <location>
        <position position="1"/>
    </location>
</feature>
<dbReference type="InterPro" id="IPR036896">
    <property type="entry name" value="Avidin-like_sf"/>
</dbReference>
<keyword evidence="6" id="KW-0325">Glycoprotein</keyword>
<dbReference type="EMBL" id="JAHFZB010000017">
    <property type="protein sequence ID" value="KAK6479827.1"/>
    <property type="molecule type" value="Genomic_DNA"/>
</dbReference>
<dbReference type="Pfam" id="PF01382">
    <property type="entry name" value="Avidin"/>
    <property type="match status" value="1"/>
</dbReference>
<gene>
    <name evidence="8" type="ORF">HHUSO_G18949</name>
</gene>
<dbReference type="InterPro" id="IPR005468">
    <property type="entry name" value="Avidin/str"/>
</dbReference>
<protein>
    <submittedName>
        <fullName evidence="8">Avidin-like</fullName>
    </submittedName>
</protein>
<proteinExistence type="inferred from homology"/>